<evidence type="ECO:0000256" key="4">
    <source>
        <dbReference type="ARBA" id="ARBA00022840"/>
    </source>
</evidence>
<dbReference type="Proteomes" id="UP000094165">
    <property type="component" value="Unassembled WGS sequence"/>
</dbReference>
<dbReference type="GO" id="GO:0046872">
    <property type="term" value="F:metal ion binding"/>
    <property type="evidence" value="ECO:0007669"/>
    <property type="project" value="UniProtKB-KW"/>
</dbReference>
<dbReference type="EMBL" id="AJYW02000201">
    <property type="protein sequence ID" value="OEE74250.1"/>
    <property type="molecule type" value="Genomic_DNA"/>
</dbReference>
<keyword evidence="7" id="KW-1185">Reference proteome</keyword>
<dbReference type="SUPFAM" id="SSF51621">
    <property type="entry name" value="Phosphoenolpyruvate/pyruvate domain"/>
    <property type="match status" value="1"/>
</dbReference>
<dbReference type="PANTHER" id="PTHR43030:SF1">
    <property type="entry name" value="PHOSPHOENOLPYRUVATE SYNTHASE"/>
    <property type="match status" value="1"/>
</dbReference>
<dbReference type="InterPro" id="IPR000121">
    <property type="entry name" value="PEP_util_C"/>
</dbReference>
<evidence type="ECO:0000313" key="7">
    <source>
        <dbReference type="Proteomes" id="UP000094165"/>
    </source>
</evidence>
<proteinExistence type="inferred from homology"/>
<name>A0A1E5CW02_9VIBR</name>
<keyword evidence="3" id="KW-0547">Nucleotide-binding</keyword>
<keyword evidence="2" id="KW-0479">Metal-binding</keyword>
<protein>
    <submittedName>
        <fullName evidence="6">Phosphoenolpyruvate synthase</fullName>
    </submittedName>
</protein>
<dbReference type="Gene3D" id="3.20.20.60">
    <property type="entry name" value="Phosphoenolpyruvate-binding domains"/>
    <property type="match status" value="1"/>
</dbReference>
<dbReference type="GO" id="GO:0008986">
    <property type="term" value="F:pyruvate, water dikinase activity"/>
    <property type="evidence" value="ECO:0007669"/>
    <property type="project" value="InterPro"/>
</dbReference>
<evidence type="ECO:0000256" key="2">
    <source>
        <dbReference type="ARBA" id="ARBA00022723"/>
    </source>
</evidence>
<dbReference type="RefSeq" id="WP_017053334.1">
    <property type="nucleotide sequence ID" value="NZ_AJYW02000201.1"/>
</dbReference>
<reference evidence="6 7" key="1">
    <citation type="journal article" date="2012" name="Science">
        <title>Ecological populations of bacteria act as socially cohesive units of antibiotic production and resistance.</title>
        <authorList>
            <person name="Cordero O.X."/>
            <person name="Wildschutte H."/>
            <person name="Kirkup B."/>
            <person name="Proehl S."/>
            <person name="Ngo L."/>
            <person name="Hussain F."/>
            <person name="Le Roux F."/>
            <person name="Mincer T."/>
            <person name="Polz M.F."/>
        </authorList>
    </citation>
    <scope>NUCLEOTIDE SEQUENCE [LARGE SCALE GENOMIC DNA]</scope>
    <source>
        <strain evidence="6 7">FF-238</strain>
    </source>
</reference>
<keyword evidence="6" id="KW-0670">Pyruvate</keyword>
<evidence type="ECO:0000256" key="3">
    <source>
        <dbReference type="ARBA" id="ARBA00022741"/>
    </source>
</evidence>
<feature type="domain" description="PEP-utilising enzyme C-terminal" evidence="5">
    <location>
        <begin position="116"/>
        <end position="274"/>
    </location>
</feature>
<dbReference type="InterPro" id="IPR006319">
    <property type="entry name" value="PEP_synth"/>
</dbReference>
<comment type="similarity">
    <text evidence="1">Belongs to the PEP-utilizing enzyme family.</text>
</comment>
<dbReference type="PANTHER" id="PTHR43030">
    <property type="entry name" value="PHOSPHOENOLPYRUVATE SYNTHASE"/>
    <property type="match status" value="1"/>
</dbReference>
<dbReference type="InterPro" id="IPR040442">
    <property type="entry name" value="Pyrv_kinase-like_dom_sf"/>
</dbReference>
<organism evidence="6 7">
    <name type="scientific">Vibrio genomosp. F6 str. FF-238</name>
    <dbReference type="NCBI Taxonomy" id="1191298"/>
    <lineage>
        <taxon>Bacteria</taxon>
        <taxon>Pseudomonadati</taxon>
        <taxon>Pseudomonadota</taxon>
        <taxon>Gammaproteobacteria</taxon>
        <taxon>Vibrionales</taxon>
        <taxon>Vibrionaceae</taxon>
        <taxon>Vibrio</taxon>
    </lineage>
</organism>
<evidence type="ECO:0000259" key="5">
    <source>
        <dbReference type="Pfam" id="PF02896"/>
    </source>
</evidence>
<evidence type="ECO:0000256" key="1">
    <source>
        <dbReference type="ARBA" id="ARBA00007837"/>
    </source>
</evidence>
<dbReference type="InterPro" id="IPR015813">
    <property type="entry name" value="Pyrv/PenolPyrv_kinase-like_dom"/>
</dbReference>
<dbReference type="AlphaFoldDB" id="A0A1E5CW02"/>
<accession>A0A1E5CW02</accession>
<sequence length="295" mass="32656">MKQVDQGTIHPEFKLGDVLPSYADSQDSDYLYVSLSELMMEKVFYHPSITQVKGDLTDIEVGALEAILFGMSVDEHFVETLSSEILMAKTDKHGVVKVCLSSNDSYAFRTLLGGQVEEDEINPSLGLRGVSRFVSDAYSHAFSLECSVIKSLVEKGVNVDVVIPFVRTLDEAQQIIEQLKSLDISSQNEAINLCFSCDVPSSVMLAPRLLELFDGVVVNVEHLTQFTLGVDKANETNEHLFDPQNDAVLDMLSLVIEAAQKIGKPVQVVTQALSEYPELQRHLLKYQGLNLVVTM</sequence>
<gene>
    <name evidence="6" type="ORF">A130_06440</name>
</gene>
<dbReference type="Pfam" id="PF02896">
    <property type="entry name" value="PEP-utilizers_C"/>
    <property type="match status" value="1"/>
</dbReference>
<keyword evidence="4" id="KW-0067">ATP-binding</keyword>
<dbReference type="GO" id="GO:0005524">
    <property type="term" value="F:ATP binding"/>
    <property type="evidence" value="ECO:0007669"/>
    <property type="project" value="UniProtKB-KW"/>
</dbReference>
<evidence type="ECO:0000313" key="6">
    <source>
        <dbReference type="EMBL" id="OEE74250.1"/>
    </source>
</evidence>
<comment type="caution">
    <text evidence="6">The sequence shown here is derived from an EMBL/GenBank/DDBJ whole genome shotgun (WGS) entry which is preliminary data.</text>
</comment>